<evidence type="ECO:0000259" key="3">
    <source>
        <dbReference type="Pfam" id="PF21647"/>
    </source>
</evidence>
<evidence type="ECO:0000259" key="2">
    <source>
        <dbReference type="Pfam" id="PF06075"/>
    </source>
</evidence>
<keyword evidence="6" id="KW-1185">Reference proteome</keyword>
<name>A0A162B251_DAUCS</name>
<dbReference type="Pfam" id="PF21647">
    <property type="entry name" value="DUF6857"/>
    <property type="match status" value="1"/>
</dbReference>
<evidence type="ECO:0000313" key="5">
    <source>
        <dbReference type="EMBL" id="WOG82487.1"/>
    </source>
</evidence>
<dbReference type="InterPro" id="IPR048297">
    <property type="entry name" value="DUF936_dom_pln"/>
</dbReference>
<dbReference type="OrthoDB" id="773154at2759"/>
<feature type="domain" description="DUF6857" evidence="3">
    <location>
        <begin position="346"/>
        <end position="653"/>
    </location>
</feature>
<dbReference type="InterPro" id="IPR049172">
    <property type="entry name" value="DUF6857_pln"/>
</dbReference>
<dbReference type="InterPro" id="IPR010341">
    <property type="entry name" value="DUF936_pln"/>
</dbReference>
<sequence>MAFLKSGVLVKFLEDMSSDENGIEVDHKAALLQITSIIPVLEDGDFWPNKGFYLKVCDVTHAMYVTLPEEENEMVLSNNLKLGQFIYVQKLEKSHPVPILRGVTPLPGRRPLEGTPEEIFPGKHMESFLEPSITDLLVDKSVISEKKIDKSLGTLCRAVSDSEALMQKNVGLNQGNETQGRSLSASFIVHPDDEKMGMDGSSEKYDSEKMQVDGVGDNFCPDEDSDSDLSTWSSVSSRRNLKRRSWTQSELLSAKEMFDSSNVMPGRSRGRTPERKRVAHSRSANASPVRTVRYDSSDDTLSSTRQRRRASLPAKRPVEASKNSKVSDSAAVEENSHSITFPSLEELKGAETKISWDSLPSRLLKISKEVVRQRDAALRGAVEAVQEACAAERLIRCLSTFSEFQSNEVDDLKPAVNKFLKLQDDLTHARLIMQSLTDIGLLRTSDTGNSTCTVKEVLDLAIERKRNADLWVKSAVASDLLPPSNSTKSLAVACDKDATETKKSCTTCCATKPKAPYIYPKQPNDEMSLMLAGNKEDQMEWARGSSHCASNDLAASLQDECQRWFFGCGEKYLDEVEAKASSTRSDRKLVAMMFKMKKLNDWLEGIVSKGSQSLEGQGKESSTMSDEEGEICERLKTRIREIMLKNAERTAMAI</sequence>
<reference evidence="5" key="2">
    <citation type="submission" date="2022-03" db="EMBL/GenBank/DDBJ databases">
        <title>Draft title - Genomic analysis of global carrot germplasm unveils the trajectory of domestication and the origin of high carotenoid orange carrot.</title>
        <authorList>
            <person name="Iorizzo M."/>
            <person name="Ellison S."/>
            <person name="Senalik D."/>
            <person name="Macko-Podgorni A."/>
            <person name="Grzebelus D."/>
            <person name="Bostan H."/>
            <person name="Rolling W."/>
            <person name="Curaba J."/>
            <person name="Simon P."/>
        </authorList>
    </citation>
    <scope>NUCLEOTIDE SEQUENCE</scope>
    <source>
        <tissue evidence="5">Leaf</tissue>
    </source>
</reference>
<dbReference type="STRING" id="79200.A0A162B251"/>
<feature type="region of interest" description="Disordered" evidence="1">
    <location>
        <begin position="212"/>
        <end position="335"/>
    </location>
</feature>
<dbReference type="AlphaFoldDB" id="A0A162B251"/>
<evidence type="ECO:0000313" key="6">
    <source>
        <dbReference type="Proteomes" id="UP000077755"/>
    </source>
</evidence>
<dbReference type="PANTHER" id="PTHR31928:SF12">
    <property type="entry name" value="DUF3741 DOMAIN-CONTAINING PROTEIN"/>
    <property type="match status" value="1"/>
</dbReference>
<dbReference type="OMA" id="KKNATSW"/>
<dbReference type="PANTHER" id="PTHR31928">
    <property type="entry name" value="EXPRESSED PROTEIN"/>
    <property type="match status" value="1"/>
</dbReference>
<gene>
    <name evidence="4" type="ORF">DCAR_001689</name>
    <name evidence="5" type="ORF">DCAR_0101652</name>
</gene>
<dbReference type="EMBL" id="CP093343">
    <property type="protein sequence ID" value="WOG82487.1"/>
    <property type="molecule type" value="Genomic_DNA"/>
</dbReference>
<organism evidence="4">
    <name type="scientific">Daucus carota subsp. sativus</name>
    <name type="common">Carrot</name>
    <dbReference type="NCBI Taxonomy" id="79200"/>
    <lineage>
        <taxon>Eukaryota</taxon>
        <taxon>Viridiplantae</taxon>
        <taxon>Streptophyta</taxon>
        <taxon>Embryophyta</taxon>
        <taxon>Tracheophyta</taxon>
        <taxon>Spermatophyta</taxon>
        <taxon>Magnoliopsida</taxon>
        <taxon>eudicotyledons</taxon>
        <taxon>Gunneridae</taxon>
        <taxon>Pentapetalae</taxon>
        <taxon>asterids</taxon>
        <taxon>campanulids</taxon>
        <taxon>Apiales</taxon>
        <taxon>Apiaceae</taxon>
        <taxon>Apioideae</taxon>
        <taxon>Scandiceae</taxon>
        <taxon>Daucinae</taxon>
        <taxon>Daucus</taxon>
        <taxon>Daucus sect. Daucus</taxon>
    </lineage>
</organism>
<accession>A0A162B251</accession>
<dbReference type="Pfam" id="PF06075">
    <property type="entry name" value="DUF936"/>
    <property type="match status" value="1"/>
</dbReference>
<proteinExistence type="predicted"/>
<evidence type="ECO:0000313" key="4">
    <source>
        <dbReference type="EMBL" id="KZN09033.1"/>
    </source>
</evidence>
<dbReference type="Gramene" id="KZN09033">
    <property type="protein sequence ID" value="KZN09033"/>
    <property type="gene ID" value="DCAR_001689"/>
</dbReference>
<dbReference type="EMBL" id="LNRQ01000001">
    <property type="protein sequence ID" value="KZN09033.1"/>
    <property type="molecule type" value="Genomic_DNA"/>
</dbReference>
<protein>
    <submittedName>
        <fullName evidence="4">Uncharacterized protein</fullName>
    </submittedName>
</protein>
<feature type="domain" description="DUF936" evidence="2">
    <location>
        <begin position="4"/>
        <end position="120"/>
    </location>
</feature>
<reference evidence="4" key="1">
    <citation type="journal article" date="2016" name="Nat. Genet.">
        <title>A high-quality carrot genome assembly provides new insights into carotenoid accumulation and asterid genome evolution.</title>
        <authorList>
            <person name="Iorizzo M."/>
            <person name="Ellison S."/>
            <person name="Senalik D."/>
            <person name="Zeng P."/>
            <person name="Satapoomin P."/>
            <person name="Huang J."/>
            <person name="Bowman M."/>
            <person name="Iovene M."/>
            <person name="Sanseverino W."/>
            <person name="Cavagnaro P."/>
            <person name="Yildiz M."/>
            <person name="Macko-Podgorni A."/>
            <person name="Moranska E."/>
            <person name="Grzebelus E."/>
            <person name="Grzebelus D."/>
            <person name="Ashrafi H."/>
            <person name="Zheng Z."/>
            <person name="Cheng S."/>
            <person name="Spooner D."/>
            <person name="Van Deynze A."/>
            <person name="Simon P."/>
        </authorList>
    </citation>
    <scope>NUCLEOTIDE SEQUENCE [LARGE SCALE GENOMIC DNA]</scope>
    <source>
        <tissue evidence="4">Leaf</tissue>
    </source>
</reference>
<dbReference type="Proteomes" id="UP000077755">
    <property type="component" value="Chromosome 1"/>
</dbReference>
<feature type="compositionally biased region" description="Low complexity" evidence="1">
    <location>
        <begin position="228"/>
        <end position="237"/>
    </location>
</feature>
<evidence type="ECO:0000256" key="1">
    <source>
        <dbReference type="SAM" id="MobiDB-lite"/>
    </source>
</evidence>